<dbReference type="KEGG" id="xyk:GT347_22880"/>
<protein>
    <submittedName>
        <fullName evidence="1">Uncharacterized protein</fullName>
    </submittedName>
</protein>
<dbReference type="AlphaFoldDB" id="A0A857JC89"/>
<gene>
    <name evidence="1" type="ORF">GT347_22880</name>
</gene>
<dbReference type="RefSeq" id="WP_160554383.1">
    <property type="nucleotide sequence ID" value="NZ_CP047650.1"/>
</dbReference>
<sequence length="456" mass="50109">MDFYPPSLVRLPDDFFWPAKLSIEETHQFSPPHAPKAGVPQSHPLAHALGDIVCTPDHGFAPPVPLHVFADLLEDIAWAPREDFPRIARLLARALGLVLPPPKALRGSGFGRRLRAQPPQACGLSELLTALGASSRSRRPDRPEDRRRWSLAFERALAEGHDDDAAQRRADLLACVLLLRYAFGGPACELSPRYDWLRHQMCTPVQDPAAVEDLIHDAMFRNLYTRMAALSMPVAPRRAALQGMREKRDAGLWDAEQYRGGMLHAFDTMAGAIRWAAGMPPEDTEAVAPVAASDPVPAWPCAGPPLFHDNTAFEKLGIAQELHGHAAALRQAWCSELLASKGQRDWQEESKQGIEALWPDALPIMLVETAARATPMQRLHRMQTLGRQLLVFFELCAVACGTAAADTQRLLAWMRVRIDEAVAHFDWAIGQVQTVSPLRETGQACGEPAGVAPAGL</sequence>
<evidence type="ECO:0000313" key="2">
    <source>
        <dbReference type="Proteomes" id="UP000464787"/>
    </source>
</evidence>
<dbReference type="Proteomes" id="UP000464787">
    <property type="component" value="Chromosome"/>
</dbReference>
<evidence type="ECO:0000313" key="1">
    <source>
        <dbReference type="EMBL" id="QHJ00573.1"/>
    </source>
</evidence>
<dbReference type="EMBL" id="CP047650">
    <property type="protein sequence ID" value="QHJ00573.1"/>
    <property type="molecule type" value="Genomic_DNA"/>
</dbReference>
<proteinExistence type="predicted"/>
<reference evidence="1 2" key="1">
    <citation type="submission" date="2020-01" db="EMBL/GenBank/DDBJ databases">
        <title>Genome sequencing of strain KACC 21265.</title>
        <authorList>
            <person name="Heo J."/>
            <person name="Kim S.-J."/>
            <person name="Kim J.-S."/>
            <person name="Hong S.-B."/>
            <person name="Kwon S.-W."/>
        </authorList>
    </citation>
    <scope>NUCLEOTIDE SEQUENCE [LARGE SCALE GENOMIC DNA]</scope>
    <source>
        <strain evidence="1 2">KACC 21265</strain>
    </source>
</reference>
<organism evidence="1 2">
    <name type="scientific">Xylophilus rhododendri</name>
    <dbReference type="NCBI Taxonomy" id="2697032"/>
    <lineage>
        <taxon>Bacteria</taxon>
        <taxon>Pseudomonadati</taxon>
        <taxon>Pseudomonadota</taxon>
        <taxon>Betaproteobacteria</taxon>
        <taxon>Burkholderiales</taxon>
        <taxon>Xylophilus</taxon>
    </lineage>
</organism>
<keyword evidence="2" id="KW-1185">Reference proteome</keyword>
<accession>A0A857JC89</accession>
<name>A0A857JC89_9BURK</name>